<dbReference type="Gene3D" id="3.40.50.300">
    <property type="entry name" value="P-loop containing nucleotide triphosphate hydrolases"/>
    <property type="match status" value="1"/>
</dbReference>
<evidence type="ECO:0000259" key="2">
    <source>
        <dbReference type="PROSITE" id="PS51192"/>
    </source>
</evidence>
<dbReference type="GO" id="GO:0016787">
    <property type="term" value="F:hydrolase activity"/>
    <property type="evidence" value="ECO:0007669"/>
    <property type="project" value="UniProtKB-KW"/>
</dbReference>
<accession>A0A2K8KLQ8</accession>
<dbReference type="InterPro" id="IPR049730">
    <property type="entry name" value="SNF2/RAD54-like_C"/>
</dbReference>
<dbReference type="InterPro" id="IPR038718">
    <property type="entry name" value="SNF2-like_sf"/>
</dbReference>
<dbReference type="PROSITE" id="PS51192">
    <property type="entry name" value="HELICASE_ATP_BIND_1"/>
    <property type="match status" value="1"/>
</dbReference>
<dbReference type="SMART" id="SM00487">
    <property type="entry name" value="DEXDc"/>
    <property type="match status" value="1"/>
</dbReference>
<sequence length="561" mass="65188">MSKRNFISGDTINNMIKATTPDVLEVSVDLITKSFDGSKELRDYQKKDLAKLISLKRGANFSEQRTGKTPTIIMLCESLKQKVVVIVPPTLVHLTWLPQIKEWAGQEAQILFKKKNDKFYPMNVNERKALYEQFFNDPSSRYLLVSKDTWKTDFRSIVTEDKLKDCILVVDEAHYLKGLRSRSTTTIQADQVYRTSLAADRTYLLTGTPIVNYPSDIYGILKVLEPEVFGSWSSFVDYFWGFDFFNATLKKYKFPKDEEIIISFLKPRRVIHKQSEVIDWLPPVQKDLVTLDMENSQENAYVTEVNKLNWSKVPKDSEILGLLQRLRPISNGIFKDDKYLSNKFKWIRNYLKDIESDEKILILSNFSNKTLSILHDELKTFKPLLITGSTPQMKRVEYINKIQNGKSKLLISNLKCIKEGVTLDKLDTLIFVDRSWTPADNEQAIMRFLPPTKNLKREKNKQIIDLISYTTRAPRTFFNIDFKSIDSYIVETLSTKSSLSKNLNNMKFVDDSLTFTEDDEIMKQVIEINKTIAKAKIVKEYMKKKTIKKKRAKSFDKSKLH</sequence>
<dbReference type="Gene3D" id="3.40.50.10810">
    <property type="entry name" value="Tandem AAA-ATPase domain"/>
    <property type="match status" value="1"/>
</dbReference>
<organism evidence="3 4">
    <name type="scientific">Spiroplasma clarkii</name>
    <dbReference type="NCBI Taxonomy" id="2139"/>
    <lineage>
        <taxon>Bacteria</taxon>
        <taxon>Bacillati</taxon>
        <taxon>Mycoplasmatota</taxon>
        <taxon>Mollicutes</taxon>
        <taxon>Entomoplasmatales</taxon>
        <taxon>Spiroplasmataceae</taxon>
        <taxon>Spiroplasma</taxon>
    </lineage>
</organism>
<dbReference type="AlphaFoldDB" id="A0A2K8KLQ8"/>
<dbReference type="EMBL" id="CP024870">
    <property type="protein sequence ID" value="ATX70424.1"/>
    <property type="molecule type" value="Genomic_DNA"/>
</dbReference>
<dbReference type="Pfam" id="PF00176">
    <property type="entry name" value="SNF2-rel_dom"/>
    <property type="match status" value="1"/>
</dbReference>
<dbReference type="RefSeq" id="WP_100253986.1">
    <property type="nucleotide sequence ID" value="NZ_CP024870.1"/>
</dbReference>
<reference evidence="3 4" key="1">
    <citation type="submission" date="2017-11" db="EMBL/GenBank/DDBJ databases">
        <title>Complete genome sequence of Spiroplasma clarkii CN-5 (DSM 19994).</title>
        <authorList>
            <person name="Tsai Y.-M."/>
            <person name="Chang A."/>
            <person name="Lo W.-S."/>
            <person name="Kuo C.-H."/>
        </authorList>
    </citation>
    <scope>NUCLEOTIDE SEQUENCE [LARGE SCALE GENOMIC DNA]</scope>
    <source>
        <strain evidence="3 4">CN-5</strain>
    </source>
</reference>
<keyword evidence="1" id="KW-0378">Hydrolase</keyword>
<dbReference type="PANTHER" id="PTHR10799">
    <property type="entry name" value="SNF2/RAD54 HELICASE FAMILY"/>
    <property type="match status" value="1"/>
</dbReference>
<dbReference type="CDD" id="cd18793">
    <property type="entry name" value="SF2_C_SNF"/>
    <property type="match status" value="1"/>
</dbReference>
<dbReference type="InterPro" id="IPR001650">
    <property type="entry name" value="Helicase_C-like"/>
</dbReference>
<dbReference type="InterPro" id="IPR014001">
    <property type="entry name" value="Helicase_ATP-bd"/>
</dbReference>
<dbReference type="InterPro" id="IPR027417">
    <property type="entry name" value="P-loop_NTPase"/>
</dbReference>
<dbReference type="SUPFAM" id="SSF52540">
    <property type="entry name" value="P-loop containing nucleoside triphosphate hydrolases"/>
    <property type="match status" value="2"/>
</dbReference>
<gene>
    <name evidence="3" type="ORF">SCLAR_v1c00890</name>
</gene>
<evidence type="ECO:0000256" key="1">
    <source>
        <dbReference type="ARBA" id="ARBA00022801"/>
    </source>
</evidence>
<dbReference type="GO" id="GO:0005524">
    <property type="term" value="F:ATP binding"/>
    <property type="evidence" value="ECO:0007669"/>
    <property type="project" value="InterPro"/>
</dbReference>
<dbReference type="InterPro" id="IPR000330">
    <property type="entry name" value="SNF2_N"/>
</dbReference>
<proteinExistence type="predicted"/>
<dbReference type="Proteomes" id="UP000231179">
    <property type="component" value="Chromosome"/>
</dbReference>
<dbReference type="Pfam" id="PF00271">
    <property type="entry name" value="Helicase_C"/>
    <property type="match status" value="1"/>
</dbReference>
<evidence type="ECO:0000313" key="3">
    <source>
        <dbReference type="EMBL" id="ATX70424.1"/>
    </source>
</evidence>
<feature type="domain" description="Helicase ATP-binding" evidence="2">
    <location>
        <begin position="49"/>
        <end position="227"/>
    </location>
</feature>
<keyword evidence="4" id="KW-1185">Reference proteome</keyword>
<name>A0A2K8KLQ8_9MOLU</name>
<evidence type="ECO:0000313" key="4">
    <source>
        <dbReference type="Proteomes" id="UP000231179"/>
    </source>
</evidence>
<protein>
    <recommendedName>
        <fullName evidence="2">Helicase ATP-binding domain-containing protein</fullName>
    </recommendedName>
</protein>